<dbReference type="EMBL" id="BLLK01000069">
    <property type="protein sequence ID" value="GFH60259.1"/>
    <property type="molecule type" value="Genomic_DNA"/>
</dbReference>
<dbReference type="Pfam" id="PF07209">
    <property type="entry name" value="DUF1415"/>
    <property type="match status" value="1"/>
</dbReference>
<accession>A0AAD3HEK0</accession>
<name>A0AAD3HEK0_9STRA</name>
<comment type="caution">
    <text evidence="1">The sequence shown here is derived from an EMBL/GenBank/DDBJ whole genome shotgun (WGS) entry which is preliminary data.</text>
</comment>
<dbReference type="Proteomes" id="UP001054902">
    <property type="component" value="Unassembled WGS sequence"/>
</dbReference>
<dbReference type="InterPro" id="IPR009858">
    <property type="entry name" value="DUF1415"/>
</dbReference>
<evidence type="ECO:0000313" key="2">
    <source>
        <dbReference type="Proteomes" id="UP001054902"/>
    </source>
</evidence>
<evidence type="ECO:0008006" key="3">
    <source>
        <dbReference type="Google" id="ProtNLM"/>
    </source>
</evidence>
<organism evidence="1 2">
    <name type="scientific">Chaetoceros tenuissimus</name>
    <dbReference type="NCBI Taxonomy" id="426638"/>
    <lineage>
        <taxon>Eukaryota</taxon>
        <taxon>Sar</taxon>
        <taxon>Stramenopiles</taxon>
        <taxon>Ochrophyta</taxon>
        <taxon>Bacillariophyta</taxon>
        <taxon>Coscinodiscophyceae</taxon>
        <taxon>Chaetocerotophycidae</taxon>
        <taxon>Chaetocerotales</taxon>
        <taxon>Chaetocerotaceae</taxon>
        <taxon>Chaetoceros</taxon>
    </lineage>
</organism>
<evidence type="ECO:0000313" key="1">
    <source>
        <dbReference type="EMBL" id="GFH60259.1"/>
    </source>
</evidence>
<sequence length="262" mass="29923">MMNLTRTLASKGMMNNNVLRSSMKRTLSMCSSFNRPAAFISNSRPMQNAVIKRQTTAIAQYIHDSDDQIEDSVSKWVKNVIVGLNFCPFAEKSRSTNKLFTHIVRGDDVEEILSNVLYESILRSDDTGTTLIVCPDLCPDDFLGFYEVVSQAEMMLQDNELEGVIQIAPFHPQFQFQGSEEDGVDNLTNRSPYPIFHILREEEVEGAVKKLDGDSSRVWQRNIDLLEKMEEEYGREKTNEIMSGKENPAVVEWMKSQKFTNM</sequence>
<gene>
    <name evidence="1" type="ORF">CTEN210_16735</name>
</gene>
<protein>
    <recommendedName>
        <fullName evidence="3">DUF1415 domain-containing protein</fullName>
    </recommendedName>
</protein>
<proteinExistence type="predicted"/>
<dbReference type="AlphaFoldDB" id="A0AAD3HEK0"/>
<keyword evidence="2" id="KW-1185">Reference proteome</keyword>
<reference evidence="1 2" key="1">
    <citation type="journal article" date="2021" name="Sci. Rep.">
        <title>The genome of the diatom Chaetoceros tenuissimus carries an ancient integrated fragment of an extant virus.</title>
        <authorList>
            <person name="Hongo Y."/>
            <person name="Kimura K."/>
            <person name="Takaki Y."/>
            <person name="Yoshida Y."/>
            <person name="Baba S."/>
            <person name="Kobayashi G."/>
            <person name="Nagasaki K."/>
            <person name="Hano T."/>
            <person name="Tomaru Y."/>
        </authorList>
    </citation>
    <scope>NUCLEOTIDE SEQUENCE [LARGE SCALE GENOMIC DNA]</scope>
    <source>
        <strain evidence="1 2">NIES-3715</strain>
    </source>
</reference>